<evidence type="ECO:0000259" key="1">
    <source>
        <dbReference type="Pfam" id="PF01738"/>
    </source>
</evidence>
<organism evidence="2 3">
    <name type="scientific">Rubrivivax gelatinosus</name>
    <name type="common">Rhodocyclus gelatinosus</name>
    <name type="synonym">Rhodopseudomonas gelatinosa</name>
    <dbReference type="NCBI Taxonomy" id="28068"/>
    <lineage>
        <taxon>Bacteria</taxon>
        <taxon>Pseudomonadati</taxon>
        <taxon>Pseudomonadota</taxon>
        <taxon>Betaproteobacteria</taxon>
        <taxon>Burkholderiales</taxon>
        <taxon>Sphaerotilaceae</taxon>
        <taxon>Rubrivivax</taxon>
    </lineage>
</organism>
<dbReference type="EMBL" id="SLXD01000010">
    <property type="protein sequence ID" value="TCP01179.1"/>
    <property type="molecule type" value="Genomic_DNA"/>
</dbReference>
<dbReference type="InterPro" id="IPR002925">
    <property type="entry name" value="Dienelactn_hydro"/>
</dbReference>
<dbReference type="OrthoDB" id="62567at2"/>
<dbReference type="InterPro" id="IPR029058">
    <property type="entry name" value="AB_hydrolase_fold"/>
</dbReference>
<reference evidence="2 3" key="1">
    <citation type="submission" date="2019-03" db="EMBL/GenBank/DDBJ databases">
        <title>Genomic Encyclopedia of Type Strains, Phase IV (KMG-IV): sequencing the most valuable type-strain genomes for metagenomic binning, comparative biology and taxonomic classification.</title>
        <authorList>
            <person name="Goeker M."/>
        </authorList>
    </citation>
    <scope>NUCLEOTIDE SEQUENCE [LARGE SCALE GENOMIC DNA]</scope>
    <source>
        <strain evidence="2 3">DSM 1709</strain>
    </source>
</reference>
<dbReference type="SUPFAM" id="SSF53474">
    <property type="entry name" value="alpha/beta-Hydrolases"/>
    <property type="match status" value="1"/>
</dbReference>
<dbReference type="Pfam" id="PF01738">
    <property type="entry name" value="DLH"/>
    <property type="match status" value="1"/>
</dbReference>
<comment type="caution">
    <text evidence="2">The sequence shown here is derived from an EMBL/GenBank/DDBJ whole genome shotgun (WGS) entry which is preliminary data.</text>
</comment>
<gene>
    <name evidence="2" type="ORF">EV684_110110</name>
</gene>
<name>A0A4R2M269_RUBGE</name>
<evidence type="ECO:0000313" key="2">
    <source>
        <dbReference type="EMBL" id="TCP01179.1"/>
    </source>
</evidence>
<dbReference type="PANTHER" id="PTHR46623">
    <property type="entry name" value="CARBOXYMETHYLENEBUTENOLIDASE-RELATED"/>
    <property type="match status" value="1"/>
</dbReference>
<dbReference type="InterPro" id="IPR051049">
    <property type="entry name" value="Dienelactone_hydrolase-like"/>
</dbReference>
<proteinExistence type="predicted"/>
<protein>
    <submittedName>
        <fullName evidence="2">Carboxymethylenebutenolidase</fullName>
    </submittedName>
</protein>
<dbReference type="RefSeq" id="WP_132648298.1">
    <property type="nucleotide sequence ID" value="NZ_CP181386.1"/>
</dbReference>
<evidence type="ECO:0000313" key="3">
    <source>
        <dbReference type="Proteomes" id="UP000295106"/>
    </source>
</evidence>
<dbReference type="Gene3D" id="3.40.50.1820">
    <property type="entry name" value="alpha/beta hydrolase"/>
    <property type="match status" value="1"/>
</dbReference>
<dbReference type="Proteomes" id="UP000295106">
    <property type="component" value="Unassembled WGS sequence"/>
</dbReference>
<sequence>MIPNTAEDPVATRWLDITPGFAGYLALPPSGRGPAIVLFQEIFGVNTHIRAVARQWALDGFVVLAPDLFHRSAPRIELAYSGDDHAQGMALHQAYTHEQQLADVAAAVAAARALPEAAGQRCGALGFCMGGRLAFFAAATAGADAAVAYYGGRIQDHLALAPQVKVPIQFHYAGDDAYIPPPAVDAVRSAFAGHAAAEVQVYPGTPHGFNCWARESYEPRAAALAHGRALQFLAAALNG</sequence>
<dbReference type="GO" id="GO:0016787">
    <property type="term" value="F:hydrolase activity"/>
    <property type="evidence" value="ECO:0007669"/>
    <property type="project" value="InterPro"/>
</dbReference>
<dbReference type="AlphaFoldDB" id="A0A4R2M269"/>
<accession>A0A4R2M269</accession>
<dbReference type="GeneID" id="99686601"/>
<feature type="domain" description="Dienelactone hydrolase" evidence="1">
    <location>
        <begin position="21"/>
        <end position="236"/>
    </location>
</feature>
<dbReference type="PANTHER" id="PTHR46623:SF6">
    <property type="entry name" value="ALPHA_BETA-HYDROLASES SUPERFAMILY PROTEIN"/>
    <property type="match status" value="1"/>
</dbReference>